<proteinExistence type="predicted"/>
<dbReference type="Proteomes" id="UP000314294">
    <property type="component" value="Unassembled WGS sequence"/>
</dbReference>
<protein>
    <recommendedName>
        <fullName evidence="4">Secreted protein</fullName>
    </recommendedName>
</protein>
<keyword evidence="3" id="KW-1185">Reference proteome</keyword>
<evidence type="ECO:0000313" key="2">
    <source>
        <dbReference type="EMBL" id="TNN62452.1"/>
    </source>
</evidence>
<evidence type="ECO:0000256" key="1">
    <source>
        <dbReference type="SAM" id="SignalP"/>
    </source>
</evidence>
<dbReference type="EMBL" id="SRLO01000293">
    <property type="protein sequence ID" value="TNN62452.1"/>
    <property type="molecule type" value="Genomic_DNA"/>
</dbReference>
<sequence>MLFCRFLSRIFWSSFFSLQAQGLKNTRRQTPTCQRGTVPTYGSATLMGAVREGARTFKISGEGHGGNPRVSPWRVQLLPELQQLLHLPLPELHRLLLQLLVQGRQLALHRLLGLAEHTQGAQAKSPKSSNKIL</sequence>
<reference evidence="2 3" key="1">
    <citation type="submission" date="2019-03" db="EMBL/GenBank/DDBJ databases">
        <title>First draft genome of Liparis tanakae, snailfish: a comprehensive survey of snailfish specific genes.</title>
        <authorList>
            <person name="Kim W."/>
            <person name="Song I."/>
            <person name="Jeong J.-H."/>
            <person name="Kim D."/>
            <person name="Kim S."/>
            <person name="Ryu S."/>
            <person name="Song J.Y."/>
            <person name="Lee S.K."/>
        </authorList>
    </citation>
    <scope>NUCLEOTIDE SEQUENCE [LARGE SCALE GENOMIC DNA]</scope>
    <source>
        <tissue evidence="2">Muscle</tissue>
    </source>
</reference>
<feature type="signal peptide" evidence="1">
    <location>
        <begin position="1"/>
        <end position="22"/>
    </location>
</feature>
<name>A0A4Z2HCF1_9TELE</name>
<evidence type="ECO:0000313" key="3">
    <source>
        <dbReference type="Proteomes" id="UP000314294"/>
    </source>
</evidence>
<feature type="chain" id="PRO_5021489510" description="Secreted protein" evidence="1">
    <location>
        <begin position="23"/>
        <end position="133"/>
    </location>
</feature>
<accession>A0A4Z2HCF1</accession>
<keyword evidence="1" id="KW-0732">Signal</keyword>
<organism evidence="2 3">
    <name type="scientific">Liparis tanakae</name>
    <name type="common">Tanaka's snailfish</name>
    <dbReference type="NCBI Taxonomy" id="230148"/>
    <lineage>
        <taxon>Eukaryota</taxon>
        <taxon>Metazoa</taxon>
        <taxon>Chordata</taxon>
        <taxon>Craniata</taxon>
        <taxon>Vertebrata</taxon>
        <taxon>Euteleostomi</taxon>
        <taxon>Actinopterygii</taxon>
        <taxon>Neopterygii</taxon>
        <taxon>Teleostei</taxon>
        <taxon>Neoteleostei</taxon>
        <taxon>Acanthomorphata</taxon>
        <taxon>Eupercaria</taxon>
        <taxon>Perciformes</taxon>
        <taxon>Cottioidei</taxon>
        <taxon>Cottales</taxon>
        <taxon>Liparidae</taxon>
        <taxon>Liparis</taxon>
    </lineage>
</organism>
<evidence type="ECO:0008006" key="4">
    <source>
        <dbReference type="Google" id="ProtNLM"/>
    </source>
</evidence>
<gene>
    <name evidence="2" type="ORF">EYF80_027360</name>
</gene>
<dbReference type="AlphaFoldDB" id="A0A4Z2HCF1"/>
<comment type="caution">
    <text evidence="2">The sequence shown here is derived from an EMBL/GenBank/DDBJ whole genome shotgun (WGS) entry which is preliminary data.</text>
</comment>